<dbReference type="CDD" id="cd03443">
    <property type="entry name" value="PaaI_thioesterase"/>
    <property type="match status" value="1"/>
</dbReference>
<dbReference type="Gene3D" id="3.10.129.10">
    <property type="entry name" value="Hotdog Thioesterase"/>
    <property type="match status" value="1"/>
</dbReference>
<keyword evidence="2" id="KW-0378">Hydrolase</keyword>
<comment type="caution">
    <text evidence="4">The sequence shown here is derived from an EMBL/GenBank/DDBJ whole genome shotgun (WGS) entry which is preliminary data.</text>
</comment>
<dbReference type="EMBL" id="JAXQNO010000002">
    <property type="protein sequence ID" value="KAK4803275.1"/>
    <property type="molecule type" value="Genomic_DNA"/>
</dbReference>
<evidence type="ECO:0000313" key="5">
    <source>
        <dbReference type="Proteomes" id="UP001346149"/>
    </source>
</evidence>
<comment type="similarity">
    <text evidence="1">Belongs to the thioesterase PaaI family.</text>
</comment>
<dbReference type="AlphaFoldDB" id="A0AAN7MW31"/>
<dbReference type="PANTHER" id="PTHR21660">
    <property type="entry name" value="THIOESTERASE SUPERFAMILY MEMBER-RELATED"/>
    <property type="match status" value="1"/>
</dbReference>
<dbReference type="InterPro" id="IPR003736">
    <property type="entry name" value="PAAI_dom"/>
</dbReference>
<evidence type="ECO:0000256" key="2">
    <source>
        <dbReference type="ARBA" id="ARBA00022801"/>
    </source>
</evidence>
<name>A0AAN7MW31_TRANT</name>
<feature type="domain" description="Thioesterase" evidence="3">
    <location>
        <begin position="76"/>
        <end position="152"/>
    </location>
</feature>
<proteinExistence type="inferred from homology"/>
<dbReference type="GO" id="GO:0047617">
    <property type="term" value="F:fatty acyl-CoA hydrolase activity"/>
    <property type="evidence" value="ECO:0007669"/>
    <property type="project" value="InterPro"/>
</dbReference>
<dbReference type="PANTHER" id="PTHR21660:SF12">
    <property type="entry name" value="OS07G0462700 PROTEIN"/>
    <property type="match status" value="1"/>
</dbReference>
<evidence type="ECO:0000259" key="3">
    <source>
        <dbReference type="Pfam" id="PF03061"/>
    </source>
</evidence>
<dbReference type="Proteomes" id="UP001346149">
    <property type="component" value="Unassembled WGS sequence"/>
</dbReference>
<evidence type="ECO:0000256" key="1">
    <source>
        <dbReference type="ARBA" id="ARBA00008324"/>
    </source>
</evidence>
<evidence type="ECO:0000313" key="4">
    <source>
        <dbReference type="EMBL" id="KAK4803275.1"/>
    </source>
</evidence>
<dbReference type="Pfam" id="PF03061">
    <property type="entry name" value="4HBT"/>
    <property type="match status" value="1"/>
</dbReference>
<keyword evidence="5" id="KW-1185">Reference proteome</keyword>
<gene>
    <name evidence="4" type="ORF">SAY86_001478</name>
</gene>
<dbReference type="SUPFAM" id="SSF54637">
    <property type="entry name" value="Thioesterase/thiol ester dehydrase-isomerase"/>
    <property type="match status" value="1"/>
</dbReference>
<dbReference type="NCBIfam" id="TIGR00369">
    <property type="entry name" value="unchar_dom_1"/>
    <property type="match status" value="1"/>
</dbReference>
<reference evidence="4 5" key="1">
    <citation type="journal article" date="2023" name="Hortic Res">
        <title>Pangenome of water caltrop reveals structural variations and asymmetric subgenome divergence after allopolyploidization.</title>
        <authorList>
            <person name="Zhang X."/>
            <person name="Chen Y."/>
            <person name="Wang L."/>
            <person name="Yuan Y."/>
            <person name="Fang M."/>
            <person name="Shi L."/>
            <person name="Lu R."/>
            <person name="Comes H.P."/>
            <person name="Ma Y."/>
            <person name="Chen Y."/>
            <person name="Huang G."/>
            <person name="Zhou Y."/>
            <person name="Zheng Z."/>
            <person name="Qiu Y."/>
        </authorList>
    </citation>
    <scope>NUCLEOTIDE SEQUENCE [LARGE SCALE GENOMIC DNA]</scope>
    <source>
        <strain evidence="4">F231</strain>
    </source>
</reference>
<dbReference type="InterPro" id="IPR039298">
    <property type="entry name" value="ACOT13"/>
</dbReference>
<sequence>MATEAAVKIANDMPSEHVSTVINFFNNVGIKSSLSPQFNAKDAYSNILCDFLQADRIERGKVTCSFTVQPAISNIYGGLHGGAVAAISERVSMACARTVVSQDKEMFLGELSVSYLSAATKSAEVIVDGSVVRSGRNVTVVSVEFKIKKTGQLVYIARATIFNMPMAKL</sequence>
<protein>
    <recommendedName>
        <fullName evidence="3">Thioesterase domain-containing protein</fullName>
    </recommendedName>
</protein>
<organism evidence="4 5">
    <name type="scientific">Trapa natans</name>
    <name type="common">Water chestnut</name>
    <dbReference type="NCBI Taxonomy" id="22666"/>
    <lineage>
        <taxon>Eukaryota</taxon>
        <taxon>Viridiplantae</taxon>
        <taxon>Streptophyta</taxon>
        <taxon>Embryophyta</taxon>
        <taxon>Tracheophyta</taxon>
        <taxon>Spermatophyta</taxon>
        <taxon>Magnoliopsida</taxon>
        <taxon>eudicotyledons</taxon>
        <taxon>Gunneridae</taxon>
        <taxon>Pentapetalae</taxon>
        <taxon>rosids</taxon>
        <taxon>malvids</taxon>
        <taxon>Myrtales</taxon>
        <taxon>Lythraceae</taxon>
        <taxon>Trapa</taxon>
    </lineage>
</organism>
<dbReference type="InterPro" id="IPR029069">
    <property type="entry name" value="HotDog_dom_sf"/>
</dbReference>
<dbReference type="InterPro" id="IPR006683">
    <property type="entry name" value="Thioestr_dom"/>
</dbReference>
<accession>A0AAN7MW31</accession>